<feature type="compositionally biased region" description="Polar residues" evidence="6">
    <location>
        <begin position="576"/>
        <end position="586"/>
    </location>
</feature>
<evidence type="ECO:0000256" key="4">
    <source>
        <dbReference type="ARBA" id="ARBA00022857"/>
    </source>
</evidence>
<dbReference type="OrthoDB" id="202327at2759"/>
<dbReference type="SUPFAM" id="SSF52343">
    <property type="entry name" value="Ferredoxin reductase-like, C-terminal NADP-linked domain"/>
    <property type="match status" value="1"/>
</dbReference>
<dbReference type="EMBL" id="CAICTM010000521">
    <property type="protein sequence ID" value="CAB9512170.1"/>
    <property type="molecule type" value="Genomic_DNA"/>
</dbReference>
<keyword evidence="7" id="KW-1133">Transmembrane helix</keyword>
<keyword evidence="2" id="KW-0274">FAD</keyword>
<feature type="transmembrane region" description="Helical" evidence="7">
    <location>
        <begin position="238"/>
        <end position="260"/>
    </location>
</feature>
<dbReference type="Gene3D" id="1.10.238.10">
    <property type="entry name" value="EF-hand"/>
    <property type="match status" value="1"/>
</dbReference>
<evidence type="ECO:0000256" key="5">
    <source>
        <dbReference type="ARBA" id="ARBA00023002"/>
    </source>
</evidence>
<evidence type="ECO:0000259" key="8">
    <source>
        <dbReference type="PROSITE" id="PS50222"/>
    </source>
</evidence>
<dbReference type="Pfam" id="PF08022">
    <property type="entry name" value="FAD_binding_8"/>
    <property type="match status" value="1"/>
</dbReference>
<dbReference type="Proteomes" id="UP001153069">
    <property type="component" value="Unassembled WGS sequence"/>
</dbReference>
<dbReference type="InterPro" id="IPR011992">
    <property type="entry name" value="EF-hand-dom_pair"/>
</dbReference>
<dbReference type="InterPro" id="IPR013112">
    <property type="entry name" value="FAD-bd_8"/>
</dbReference>
<dbReference type="InterPro" id="IPR039261">
    <property type="entry name" value="FNR_nucleotide-bd"/>
</dbReference>
<reference evidence="10" key="1">
    <citation type="submission" date="2020-06" db="EMBL/GenBank/DDBJ databases">
        <authorList>
            <consortium name="Plant Systems Biology data submission"/>
        </authorList>
    </citation>
    <scope>NUCLEOTIDE SEQUENCE</scope>
    <source>
        <strain evidence="10">D6</strain>
    </source>
</reference>
<dbReference type="GO" id="GO:0005886">
    <property type="term" value="C:plasma membrane"/>
    <property type="evidence" value="ECO:0007669"/>
    <property type="project" value="TreeGrafter"/>
</dbReference>
<feature type="domain" description="EF-hand" evidence="8">
    <location>
        <begin position="111"/>
        <end position="146"/>
    </location>
</feature>
<feature type="transmembrane region" description="Helical" evidence="7">
    <location>
        <begin position="391"/>
        <end position="409"/>
    </location>
</feature>
<dbReference type="PANTHER" id="PTHR11972">
    <property type="entry name" value="NADPH OXIDASE"/>
    <property type="match status" value="1"/>
</dbReference>
<organism evidence="10 11">
    <name type="scientific">Seminavis robusta</name>
    <dbReference type="NCBI Taxonomy" id="568900"/>
    <lineage>
        <taxon>Eukaryota</taxon>
        <taxon>Sar</taxon>
        <taxon>Stramenopiles</taxon>
        <taxon>Ochrophyta</taxon>
        <taxon>Bacillariophyta</taxon>
        <taxon>Bacillariophyceae</taxon>
        <taxon>Bacillariophycidae</taxon>
        <taxon>Naviculales</taxon>
        <taxon>Naviculaceae</taxon>
        <taxon>Seminavis</taxon>
    </lineage>
</organism>
<evidence type="ECO:0000256" key="2">
    <source>
        <dbReference type="ARBA" id="ARBA00022827"/>
    </source>
</evidence>
<dbReference type="SUPFAM" id="SSF63380">
    <property type="entry name" value="Riboflavin synthase domain-like"/>
    <property type="match status" value="1"/>
</dbReference>
<dbReference type="PROSITE" id="PS51384">
    <property type="entry name" value="FAD_FR"/>
    <property type="match status" value="1"/>
</dbReference>
<keyword evidence="7" id="KW-0812">Transmembrane</keyword>
<dbReference type="GO" id="GO:0016491">
    <property type="term" value="F:oxidoreductase activity"/>
    <property type="evidence" value="ECO:0007669"/>
    <property type="project" value="UniProtKB-KW"/>
</dbReference>
<feature type="transmembrane region" description="Helical" evidence="7">
    <location>
        <begin position="447"/>
        <end position="464"/>
    </location>
</feature>
<protein>
    <submittedName>
        <fullName evidence="10">Generating NADPH oxidase heavy chain subunit</fullName>
    </submittedName>
</protein>
<evidence type="ECO:0000256" key="1">
    <source>
        <dbReference type="ARBA" id="ARBA00022630"/>
    </source>
</evidence>
<evidence type="ECO:0000313" key="11">
    <source>
        <dbReference type="Proteomes" id="UP001153069"/>
    </source>
</evidence>
<keyword evidence="1" id="KW-0285">Flavoprotein</keyword>
<feature type="transmembrane region" description="Helical" evidence="7">
    <location>
        <begin position="281"/>
        <end position="302"/>
    </location>
</feature>
<gene>
    <name evidence="10" type="ORF">SEMRO_522_G159570.1</name>
</gene>
<name>A0A9N8HH73_9STRA</name>
<keyword evidence="11" id="KW-1185">Reference proteome</keyword>
<dbReference type="InterPro" id="IPR017927">
    <property type="entry name" value="FAD-bd_FR_type"/>
</dbReference>
<evidence type="ECO:0000256" key="7">
    <source>
        <dbReference type="SAM" id="Phobius"/>
    </source>
</evidence>
<dbReference type="InterPro" id="IPR017938">
    <property type="entry name" value="Riboflavin_synthase-like_b-brl"/>
</dbReference>
<evidence type="ECO:0000256" key="6">
    <source>
        <dbReference type="SAM" id="MobiDB-lite"/>
    </source>
</evidence>
<feature type="transmembrane region" description="Helical" evidence="7">
    <location>
        <begin position="322"/>
        <end position="344"/>
    </location>
</feature>
<feature type="compositionally biased region" description="Polar residues" evidence="6">
    <location>
        <begin position="613"/>
        <end position="622"/>
    </location>
</feature>
<keyword evidence="3" id="KW-0106">Calcium</keyword>
<dbReference type="InterPro" id="IPR013121">
    <property type="entry name" value="Fe_red_NAD-bd_6"/>
</dbReference>
<comment type="caution">
    <text evidence="10">The sequence shown here is derived from an EMBL/GenBank/DDBJ whole genome shotgun (WGS) entry which is preliminary data.</text>
</comment>
<keyword evidence="7" id="KW-0472">Membrane</keyword>
<dbReference type="AlphaFoldDB" id="A0A9N8HH73"/>
<feature type="region of interest" description="Disordered" evidence="6">
    <location>
        <begin position="1"/>
        <end position="37"/>
    </location>
</feature>
<dbReference type="PANTHER" id="PTHR11972:SF153">
    <property type="entry name" value="SUPEROXIDE-GENERATING NADPH OXIDASE HEAVY CHAIN SUBUNIT A"/>
    <property type="match status" value="1"/>
</dbReference>
<dbReference type="InterPro" id="IPR018247">
    <property type="entry name" value="EF_Hand_1_Ca_BS"/>
</dbReference>
<dbReference type="InterPro" id="IPR050369">
    <property type="entry name" value="RBOH/FRE"/>
</dbReference>
<keyword evidence="5" id="KW-0560">Oxidoreductase</keyword>
<proteinExistence type="predicted"/>
<dbReference type="SFLD" id="SFLDG01169">
    <property type="entry name" value="NADPH_oxidase_subgroup_(NOX)"/>
    <property type="match status" value="1"/>
</dbReference>
<feature type="region of interest" description="Disordered" evidence="6">
    <location>
        <begin position="566"/>
        <end position="622"/>
    </location>
</feature>
<feature type="domain" description="FAD-binding FR-type" evidence="9">
    <location>
        <begin position="461"/>
        <end position="575"/>
    </location>
</feature>
<feature type="transmembrane region" description="Helical" evidence="7">
    <location>
        <begin position="415"/>
        <end position="435"/>
    </location>
</feature>
<dbReference type="GO" id="GO:0005509">
    <property type="term" value="F:calcium ion binding"/>
    <property type="evidence" value="ECO:0007669"/>
    <property type="project" value="InterPro"/>
</dbReference>
<keyword evidence="4" id="KW-0521">NADP</keyword>
<evidence type="ECO:0000259" key="9">
    <source>
        <dbReference type="PROSITE" id="PS51384"/>
    </source>
</evidence>
<evidence type="ECO:0000313" key="10">
    <source>
        <dbReference type="EMBL" id="CAB9512170.1"/>
    </source>
</evidence>
<dbReference type="CDD" id="cd06186">
    <property type="entry name" value="NOX_Duox_like_FAD_NADP"/>
    <property type="match status" value="1"/>
</dbReference>
<dbReference type="Pfam" id="PF08030">
    <property type="entry name" value="NAD_binding_6"/>
    <property type="match status" value="1"/>
</dbReference>
<accession>A0A9N8HH73</accession>
<dbReference type="Gene3D" id="3.40.50.80">
    <property type="entry name" value="Nucleotide-binding domain of ferredoxin-NADP reductase (FNR) module"/>
    <property type="match status" value="1"/>
</dbReference>
<sequence>MGAMDAKNPDRDTTSGAAANCAMVSMDGDTADTPPPARKTIARATAARRFSPSELADDDDVKFFWAGATAAASHGVSSNRLTALWKTAAQTVRIASSLSPSAPVKKDEKTIRNETLQKFFEGLDLDNSGLLERHELRAILSEASRTTKLTLDDSIIEAAIDALLEDAQSEDAAEVVSTGSINLEQFIDIFHRHPEMYRLFETNETTKDLKDYVKNRRASQKEALLEMKENEQAWSSSWIDWNVTTVWLGLYILATIIAFATKAHKYANHEEAQAVFGGCIVVARGAAQCLNLNCALILFPIARSFMTYLRQTQAHHYFPFDHVVSIHMILGAAILFWTCLHVGAHICDVHRLALADQEDIYALFGEENLPKNPLPEDPGARWSMVLFQTRAGVTGIFMVLCVLVAYPLIYVCRSYFNAFWTSHHLLLLMLLALCVHGTGNLLEHYQSVFWLAIPLSIYLIPRIWRETPASKTPVIGANVKPGGALWLRLEKPESWNSQVHAGMYALINVPAISLYEWHPFTLTSSPSEPFIEFHIRNAGDWTNKLHKHVQMLHDDSCHNCSNYADSANRESRSTDYKMTNDQSAASRKTEIEETSSTQDVDSSTIQAAEGKRQSNQPRTLSTRSQPLAIRNLIVKAEGPIGASSQGFVDYPILVLVGAGIGVTPMISVLKELLVNPGKMERVFFYWTVRDRNAFEWFSKLMNDVYQQDKKKVLQVRHFLTSVKDDDRDIGAVLLHHAACAKHKASNFDLILGQQTHHQVAVGRPDWIMELKSVQQEACNLGHQRCGIFLCGPARMAEAIAKVSNEYSTGDFKFDFNKETF</sequence>
<dbReference type="SUPFAM" id="SSF47473">
    <property type="entry name" value="EF-hand"/>
    <property type="match status" value="1"/>
</dbReference>
<dbReference type="InterPro" id="IPR002048">
    <property type="entry name" value="EF_hand_dom"/>
</dbReference>
<feature type="compositionally biased region" description="Polar residues" evidence="6">
    <location>
        <begin position="594"/>
        <end position="606"/>
    </location>
</feature>
<evidence type="ECO:0000256" key="3">
    <source>
        <dbReference type="ARBA" id="ARBA00022837"/>
    </source>
</evidence>
<dbReference type="PROSITE" id="PS50222">
    <property type="entry name" value="EF_HAND_2"/>
    <property type="match status" value="1"/>
</dbReference>
<dbReference type="PROSITE" id="PS00018">
    <property type="entry name" value="EF_HAND_1"/>
    <property type="match status" value="1"/>
</dbReference>